<keyword evidence="11" id="KW-0479">Metal-binding</keyword>
<comment type="similarity">
    <text evidence="5">Belongs to the copper type II ascorbate-dependent monooxygenase family.</text>
</comment>
<comment type="subcellular location">
    <subcellularLocation>
        <location evidence="3">Cytoplasmic vesicle</location>
        <location evidence="3">Secretory vesicle</location>
        <location evidence="3">Chromaffin granule lumen</location>
    </subcellularLocation>
    <subcellularLocation>
        <location evidence="2">Cytoplasmic vesicle</location>
        <location evidence="2">Secretory vesicle</location>
        <location evidence="2">Chromaffin granule membrane</location>
        <topology evidence="2">Single-pass type II membrane protein</topology>
    </subcellularLocation>
</comment>
<dbReference type="PANTHER" id="PTHR10157">
    <property type="entry name" value="DOPAMINE BETA HYDROXYLASE RELATED"/>
    <property type="match status" value="1"/>
</dbReference>
<keyword evidence="20" id="KW-0325">Glycoprotein</keyword>
<protein>
    <recommendedName>
        <fullName evidence="8">Dopamine beta-hydroxylase</fullName>
        <ecNumber evidence="7">1.14.17.1</ecNumber>
    </recommendedName>
</protein>
<dbReference type="CDD" id="cd09631">
    <property type="entry name" value="DOMON_DOH"/>
    <property type="match status" value="1"/>
</dbReference>
<evidence type="ECO:0000256" key="16">
    <source>
        <dbReference type="ARBA" id="ARBA00023008"/>
    </source>
</evidence>
<evidence type="ECO:0000256" key="6">
    <source>
        <dbReference type="ARBA" id="ARBA00011406"/>
    </source>
</evidence>
<dbReference type="InterPro" id="IPR036939">
    <property type="entry name" value="Cu2_ascorb_mOase_N_sf"/>
</dbReference>
<evidence type="ECO:0000256" key="1">
    <source>
        <dbReference type="ARBA" id="ARBA00001973"/>
    </source>
</evidence>
<feature type="domain" description="DOMON" evidence="25">
    <location>
        <begin position="67"/>
        <end position="183"/>
    </location>
</feature>
<evidence type="ECO:0000256" key="2">
    <source>
        <dbReference type="ARBA" id="ARBA00004351"/>
    </source>
</evidence>
<dbReference type="GO" id="GO:0006589">
    <property type="term" value="P:octopamine biosynthetic process"/>
    <property type="evidence" value="ECO:0007669"/>
    <property type="project" value="TreeGrafter"/>
</dbReference>
<evidence type="ECO:0000313" key="26">
    <source>
        <dbReference type="Proteomes" id="UP000515150"/>
    </source>
</evidence>
<dbReference type="GO" id="GO:0034466">
    <property type="term" value="C:chromaffin granule lumen"/>
    <property type="evidence" value="ECO:0007669"/>
    <property type="project" value="UniProtKB-SubCell"/>
</dbReference>
<dbReference type="InterPro" id="IPR024548">
    <property type="entry name" value="Cu2_monoox_C"/>
</dbReference>
<dbReference type="Pfam" id="PF03712">
    <property type="entry name" value="Cu2_monoox_C"/>
    <property type="match status" value="1"/>
</dbReference>
<keyword evidence="21" id="KW-0968">Cytoplasmic vesicle</keyword>
<dbReference type="SMART" id="SM00664">
    <property type="entry name" value="DoH"/>
    <property type="match status" value="1"/>
</dbReference>
<evidence type="ECO:0000256" key="18">
    <source>
        <dbReference type="ARBA" id="ARBA00023136"/>
    </source>
</evidence>
<keyword evidence="19" id="KW-1015">Disulfide bond</keyword>
<dbReference type="Gene3D" id="2.60.120.310">
    <property type="entry name" value="Copper type II, ascorbate-dependent monooxygenase, N-terminal domain"/>
    <property type="match status" value="1"/>
</dbReference>
<dbReference type="GO" id="GO:0042584">
    <property type="term" value="C:chromaffin granule membrane"/>
    <property type="evidence" value="ECO:0007669"/>
    <property type="project" value="UniProtKB-SubCell"/>
</dbReference>
<sequence length="621" mass="69618">MRICSRNVRLQDITIVYFTALAALMVILVASYQAPSNPLEVSGFTSEASGPGLPLPMPFHVPLDPRGELRLAWNISYARQEVYMELRVARLRHGVVLGMSDRGELTNADLVVLWDSGTKSFFGDAWSDSEGHVSLDTQQNYELIEAKQKPDGFYLFFKRPFSTCDPKDYLIEEGTVHIIYGFLDRPLASLEQLNLSRIHAGVQRVLMLRPDAPSPTLPPDARTLDVVAPNVVIPNQETTYWCYIQRLPENMPKNHIVMYESVITPGNEAIVHHIEVFECSPDARDVPDYSGSCDDTMKPRKINFCRHVLAAWAMGAEAFYYPPDAGLPMGGPGSSRFLRLEVHYHNPLLISGRRDASGIRLHYTPSLRRYDAGIMELGLVYTPIMAVPPRQHRFYLSGYCTSKCTQTALPPGGIYVFASQLHTHLAGRGVRTVLVRAGAELEVVQEDQHFSTHYQTIRILRKMVNVLPGDVLITKCTYNTEDRSKATVGGFGIMEEMCVNYIHYYPRTQLELCKTHVDPGYLQKYFSFINRFQGNERCVCGEVSVTEQFSQLHWDAFSGEVLDSLYNTAPVSMHCNQSTAQLFPANWDKQPLPVVTAVLEKPRYPCEGGAAPASGSSTPLV</sequence>
<keyword evidence="17" id="KW-0503">Monooxygenase</keyword>
<keyword evidence="26" id="KW-1185">Reference proteome</keyword>
<evidence type="ECO:0000256" key="3">
    <source>
        <dbReference type="ARBA" id="ARBA00004553"/>
    </source>
</evidence>
<dbReference type="PANTHER" id="PTHR10157:SF29">
    <property type="entry name" value="DOPAMINE BETA-HYDROXYLASE"/>
    <property type="match status" value="1"/>
</dbReference>
<comment type="cofactor">
    <cofactor evidence="1">
        <name>Cu(2+)</name>
        <dbReference type="ChEBI" id="CHEBI:29036"/>
    </cofactor>
</comment>
<dbReference type="Pfam" id="PF03351">
    <property type="entry name" value="DOMON"/>
    <property type="match status" value="1"/>
</dbReference>
<comment type="pathway">
    <text evidence="4">Catecholamine biosynthesis; (R)-noradrenaline biosynthesis; (R)-noradrenaline from dopamine: step 1/1.</text>
</comment>
<evidence type="ECO:0000259" key="25">
    <source>
        <dbReference type="PROSITE" id="PS50836"/>
    </source>
</evidence>
<keyword evidence="15" id="KW-0560">Oxidoreductase</keyword>
<evidence type="ECO:0000256" key="11">
    <source>
        <dbReference type="ARBA" id="ARBA00022723"/>
    </source>
</evidence>
<dbReference type="InterPro" id="IPR000945">
    <property type="entry name" value="DBH-like"/>
</dbReference>
<dbReference type="InterPro" id="IPR028460">
    <property type="entry name" value="Tbh/DBH"/>
</dbReference>
<proteinExistence type="inferred from homology"/>
<dbReference type="GO" id="GO:0005615">
    <property type="term" value="C:extracellular space"/>
    <property type="evidence" value="ECO:0007669"/>
    <property type="project" value="TreeGrafter"/>
</dbReference>
<dbReference type="GO" id="GO:0005507">
    <property type="term" value="F:copper ion binding"/>
    <property type="evidence" value="ECO:0007669"/>
    <property type="project" value="InterPro"/>
</dbReference>
<comment type="catalytic activity">
    <reaction evidence="23">
        <text>dopamine + 2 L-ascorbate + O2 = (R)-noradrenaline + 2 monodehydro-L-ascorbate radical + H2O</text>
        <dbReference type="Rhea" id="RHEA:19117"/>
        <dbReference type="ChEBI" id="CHEBI:15377"/>
        <dbReference type="ChEBI" id="CHEBI:15379"/>
        <dbReference type="ChEBI" id="CHEBI:38290"/>
        <dbReference type="ChEBI" id="CHEBI:59513"/>
        <dbReference type="ChEBI" id="CHEBI:59905"/>
        <dbReference type="ChEBI" id="CHEBI:72587"/>
        <dbReference type="EC" id="1.14.17.1"/>
    </reaction>
    <physiologicalReaction direction="left-to-right" evidence="23">
        <dbReference type="Rhea" id="RHEA:19118"/>
    </physiologicalReaction>
</comment>
<accession>A0A9W2Y614</accession>
<dbReference type="Gene3D" id="2.60.120.230">
    <property type="match status" value="1"/>
</dbReference>
<evidence type="ECO:0000256" key="8">
    <source>
        <dbReference type="ARBA" id="ARBA00020179"/>
    </source>
</evidence>
<keyword evidence="16" id="KW-0186">Copper</keyword>
<evidence type="ECO:0000256" key="13">
    <source>
        <dbReference type="ARBA" id="ARBA00022968"/>
    </source>
</evidence>
<dbReference type="FunFam" id="2.60.120.310:FF:000003">
    <property type="entry name" value="Dopamine beta-hydroxylase"/>
    <property type="match status" value="1"/>
</dbReference>
<keyword evidence="10 24" id="KW-0812">Transmembrane</keyword>
<evidence type="ECO:0000256" key="19">
    <source>
        <dbReference type="ARBA" id="ARBA00023157"/>
    </source>
</evidence>
<dbReference type="GO" id="GO:0031418">
    <property type="term" value="F:L-ascorbic acid binding"/>
    <property type="evidence" value="ECO:0007669"/>
    <property type="project" value="UniProtKB-KW"/>
</dbReference>
<dbReference type="GO" id="GO:0042421">
    <property type="term" value="P:norepinephrine biosynthetic process"/>
    <property type="evidence" value="ECO:0007669"/>
    <property type="project" value="TreeGrafter"/>
</dbReference>
<dbReference type="OrthoDB" id="129121at2759"/>
<dbReference type="PRINTS" id="PR00767">
    <property type="entry name" value="DBMONOXGNASE"/>
</dbReference>
<evidence type="ECO:0000256" key="12">
    <source>
        <dbReference type="ARBA" id="ARBA00022896"/>
    </source>
</evidence>
<evidence type="ECO:0000256" key="14">
    <source>
        <dbReference type="ARBA" id="ARBA00022989"/>
    </source>
</evidence>
<dbReference type="AlphaFoldDB" id="A0A9W2Y614"/>
<dbReference type="SUPFAM" id="SSF49742">
    <property type="entry name" value="PHM/PNGase F"/>
    <property type="match status" value="2"/>
</dbReference>
<dbReference type="CTD" id="1621"/>
<dbReference type="Pfam" id="PF01082">
    <property type="entry name" value="Cu2_monooxygen"/>
    <property type="match status" value="1"/>
</dbReference>
<keyword evidence="14 24" id="KW-1133">Transmembrane helix</keyword>
<feature type="transmembrane region" description="Helical" evidence="24">
    <location>
        <begin position="12"/>
        <end position="32"/>
    </location>
</feature>
<dbReference type="Proteomes" id="UP000515150">
    <property type="component" value="Chromosome 12"/>
</dbReference>
<evidence type="ECO:0000256" key="4">
    <source>
        <dbReference type="ARBA" id="ARBA00005223"/>
    </source>
</evidence>
<keyword evidence="9" id="KW-0127">Catecholamine biosynthesis</keyword>
<evidence type="ECO:0000256" key="10">
    <source>
        <dbReference type="ARBA" id="ARBA00022692"/>
    </source>
</evidence>
<dbReference type="GO" id="GO:0042420">
    <property type="term" value="P:dopamine catabolic process"/>
    <property type="evidence" value="ECO:0007669"/>
    <property type="project" value="TreeGrafter"/>
</dbReference>
<evidence type="ECO:0000256" key="20">
    <source>
        <dbReference type="ARBA" id="ARBA00023180"/>
    </source>
</evidence>
<dbReference type="GO" id="GO:0004500">
    <property type="term" value="F:dopamine beta-monooxygenase activity"/>
    <property type="evidence" value="ECO:0007669"/>
    <property type="project" value="UniProtKB-EC"/>
</dbReference>
<keyword evidence="12" id="KW-0847">Vitamin C</keyword>
<dbReference type="InterPro" id="IPR005018">
    <property type="entry name" value="DOMON_domain"/>
</dbReference>
<comment type="subunit">
    <text evidence="6">Homotetramer; composed of two disulfide-linked dimers.</text>
</comment>
<evidence type="ECO:0000256" key="5">
    <source>
        <dbReference type="ARBA" id="ARBA00010676"/>
    </source>
</evidence>
<comment type="function">
    <text evidence="22">Catalyzes the hydroxylation of dopamine to noradrenaline (also known as norepinephrine), and is thus vital for regulation of these neurotransmitters.</text>
</comment>
<dbReference type="FunFam" id="2.60.120.230:FF:000001">
    <property type="entry name" value="Monooxygenase, DBH-like 1"/>
    <property type="match status" value="1"/>
</dbReference>
<dbReference type="GeneID" id="114866790"/>
<dbReference type="RefSeq" id="XP_055369412.1">
    <property type="nucleotide sequence ID" value="XM_055513437.1"/>
</dbReference>
<keyword evidence="18 24" id="KW-0472">Membrane</keyword>
<evidence type="ECO:0000256" key="9">
    <source>
        <dbReference type="ARBA" id="ARBA00022584"/>
    </source>
</evidence>
<evidence type="ECO:0000256" key="22">
    <source>
        <dbReference type="ARBA" id="ARBA00037327"/>
    </source>
</evidence>
<evidence type="ECO:0000313" key="27">
    <source>
        <dbReference type="RefSeq" id="XP_055369412.1"/>
    </source>
</evidence>
<dbReference type="KEGG" id="bspl:114866790"/>
<organism evidence="26 27">
    <name type="scientific">Betta splendens</name>
    <name type="common">Siamese fighting fish</name>
    <dbReference type="NCBI Taxonomy" id="158456"/>
    <lineage>
        <taxon>Eukaryota</taxon>
        <taxon>Metazoa</taxon>
        <taxon>Chordata</taxon>
        <taxon>Craniata</taxon>
        <taxon>Vertebrata</taxon>
        <taxon>Euteleostomi</taxon>
        <taxon>Actinopterygii</taxon>
        <taxon>Neopterygii</taxon>
        <taxon>Teleostei</taxon>
        <taxon>Neoteleostei</taxon>
        <taxon>Acanthomorphata</taxon>
        <taxon>Anabantaria</taxon>
        <taxon>Anabantiformes</taxon>
        <taxon>Anabantoidei</taxon>
        <taxon>Osphronemidae</taxon>
        <taxon>Betta</taxon>
    </lineage>
</organism>
<gene>
    <name evidence="27" type="primary">dbh</name>
</gene>
<evidence type="ECO:0000256" key="21">
    <source>
        <dbReference type="ARBA" id="ARBA00023329"/>
    </source>
</evidence>
<evidence type="ECO:0000256" key="24">
    <source>
        <dbReference type="SAM" id="Phobius"/>
    </source>
</evidence>
<dbReference type="EC" id="1.14.17.1" evidence="7"/>
<dbReference type="InterPro" id="IPR045266">
    <property type="entry name" value="DOH_DOMON"/>
</dbReference>
<evidence type="ECO:0000256" key="23">
    <source>
        <dbReference type="ARBA" id="ARBA00047952"/>
    </source>
</evidence>
<dbReference type="InterPro" id="IPR008977">
    <property type="entry name" value="PHM/PNGase_F_dom_sf"/>
</dbReference>
<name>A0A9W2Y614_BETSP</name>
<evidence type="ECO:0000256" key="15">
    <source>
        <dbReference type="ARBA" id="ARBA00023002"/>
    </source>
</evidence>
<reference evidence="27" key="1">
    <citation type="submission" date="2025-08" db="UniProtKB">
        <authorList>
            <consortium name="RefSeq"/>
        </authorList>
    </citation>
    <scope>IDENTIFICATION</scope>
</reference>
<dbReference type="InterPro" id="IPR000323">
    <property type="entry name" value="Cu2_ascorb_mOase_N"/>
</dbReference>
<evidence type="ECO:0000256" key="7">
    <source>
        <dbReference type="ARBA" id="ARBA00012686"/>
    </source>
</evidence>
<keyword evidence="13" id="KW-0735">Signal-anchor</keyword>
<dbReference type="PROSITE" id="PS50836">
    <property type="entry name" value="DOMON"/>
    <property type="match status" value="1"/>
</dbReference>
<dbReference type="InterPro" id="IPR014784">
    <property type="entry name" value="Cu2_ascorb_mOase-like_C"/>
</dbReference>
<evidence type="ECO:0000256" key="17">
    <source>
        <dbReference type="ARBA" id="ARBA00023033"/>
    </source>
</evidence>